<name>F8P538_SERL9</name>
<dbReference type="EMBL" id="GL945438">
    <property type="protein sequence ID" value="EGO21725.1"/>
    <property type="molecule type" value="Genomic_DNA"/>
</dbReference>
<accession>F8P538</accession>
<sequence>MIDNDSLILGLQPPQPQRPSDSSMQSSESGAHSMTDPQVHVHVHTDTVDIPRTTGNTSHNRHCS</sequence>
<dbReference type="HOGENOM" id="CLU_2868990_0_0_1"/>
<protein>
    <submittedName>
        <fullName evidence="2">Uncharacterized protein</fullName>
    </submittedName>
</protein>
<feature type="region of interest" description="Disordered" evidence="1">
    <location>
        <begin position="1"/>
        <end position="64"/>
    </location>
</feature>
<gene>
    <name evidence="2" type="ORF">SERLADRAFT_397000</name>
</gene>
<proteinExistence type="predicted"/>
<dbReference type="GeneID" id="18811791"/>
<dbReference type="RefSeq" id="XP_007321511.1">
    <property type="nucleotide sequence ID" value="XM_007321449.1"/>
</dbReference>
<reference evidence="2" key="1">
    <citation type="submission" date="2011-04" db="EMBL/GenBank/DDBJ databases">
        <title>Evolution of plant cell wall degrading machinery underlies the functional diversity of forest fungi.</title>
        <authorList>
            <consortium name="US DOE Joint Genome Institute (JGI-PGF)"/>
            <person name="Eastwood D.C."/>
            <person name="Floudas D."/>
            <person name="Binder M."/>
            <person name="Majcherczyk A."/>
            <person name="Schneider P."/>
            <person name="Aerts A."/>
            <person name="Asiegbu F.O."/>
            <person name="Baker S.E."/>
            <person name="Barry K."/>
            <person name="Bendiksby M."/>
            <person name="Blumentritt M."/>
            <person name="Coutinho P.M."/>
            <person name="Cullen D."/>
            <person name="Cullen D."/>
            <person name="Gathman A."/>
            <person name="Goodell B."/>
            <person name="Henrissat B."/>
            <person name="Ihrmark K."/>
            <person name="Kauserud H."/>
            <person name="Kohler A."/>
            <person name="LaButti K."/>
            <person name="Lapidus A."/>
            <person name="Lavin J.L."/>
            <person name="Lee Y.-H."/>
            <person name="Lindquist E."/>
            <person name="Lilly W."/>
            <person name="Lucas S."/>
            <person name="Morin E."/>
            <person name="Murat C."/>
            <person name="Oguiza J.A."/>
            <person name="Park J."/>
            <person name="Pisabarro A.G."/>
            <person name="Riley R."/>
            <person name="Rosling A."/>
            <person name="Salamov A."/>
            <person name="Schmidt O."/>
            <person name="Schmutz J."/>
            <person name="Skrede I."/>
            <person name="Stenlid J."/>
            <person name="Wiebenga A."/>
            <person name="Xie X."/>
            <person name="Kues U."/>
            <person name="Hibbett D.S."/>
            <person name="Hoffmeister D."/>
            <person name="Hogberg N."/>
            <person name="Martin F."/>
            <person name="Grigoriev I.V."/>
            <person name="Watkinson S.C."/>
        </authorList>
    </citation>
    <scope>NUCLEOTIDE SEQUENCE</scope>
    <source>
        <strain evidence="2">S7.9</strain>
    </source>
</reference>
<feature type="compositionally biased region" description="Low complexity" evidence="1">
    <location>
        <begin position="18"/>
        <end position="40"/>
    </location>
</feature>
<organism>
    <name type="scientific">Serpula lacrymans var. lacrymans (strain S7.9)</name>
    <name type="common">Dry rot fungus</name>
    <dbReference type="NCBI Taxonomy" id="578457"/>
    <lineage>
        <taxon>Eukaryota</taxon>
        <taxon>Fungi</taxon>
        <taxon>Dikarya</taxon>
        <taxon>Basidiomycota</taxon>
        <taxon>Agaricomycotina</taxon>
        <taxon>Agaricomycetes</taxon>
        <taxon>Agaricomycetidae</taxon>
        <taxon>Boletales</taxon>
        <taxon>Coniophorineae</taxon>
        <taxon>Serpulaceae</taxon>
        <taxon>Serpula</taxon>
    </lineage>
</organism>
<dbReference type="KEGG" id="sla:SERLADRAFT_397000"/>
<evidence type="ECO:0000313" key="2">
    <source>
        <dbReference type="EMBL" id="EGO21725.1"/>
    </source>
</evidence>
<dbReference type="Proteomes" id="UP000008064">
    <property type="component" value="Unassembled WGS sequence"/>
</dbReference>
<evidence type="ECO:0000256" key="1">
    <source>
        <dbReference type="SAM" id="MobiDB-lite"/>
    </source>
</evidence>
<dbReference type="AlphaFoldDB" id="F8P538"/>